<comment type="caution">
    <text evidence="1">The sequence shown here is derived from an EMBL/GenBank/DDBJ whole genome shotgun (WGS) entry which is preliminary data.</text>
</comment>
<dbReference type="Gene3D" id="3.40.50.150">
    <property type="entry name" value="Vaccinia Virus protein VP39"/>
    <property type="match status" value="1"/>
</dbReference>
<reference evidence="1 2" key="1">
    <citation type="submission" date="2018-01" db="EMBL/GenBank/DDBJ databases">
        <title>Draft genome sequence of Jishengella endophytica.</title>
        <authorList>
            <person name="Sahin N."/>
            <person name="Ay H."/>
            <person name="Saygin H."/>
        </authorList>
    </citation>
    <scope>NUCLEOTIDE SEQUENCE [LARGE SCALE GENOMIC DNA]</scope>
    <source>
        <strain evidence="1 2">DSM 45430</strain>
    </source>
</reference>
<dbReference type="SUPFAM" id="SSF53335">
    <property type="entry name" value="S-adenosyl-L-methionine-dependent methyltransferases"/>
    <property type="match status" value="1"/>
</dbReference>
<dbReference type="OrthoDB" id="8163513at2"/>
<dbReference type="InterPro" id="IPR029063">
    <property type="entry name" value="SAM-dependent_MTases_sf"/>
</dbReference>
<keyword evidence="2" id="KW-1185">Reference proteome</keyword>
<dbReference type="AlphaFoldDB" id="A0A2W2BZZ9"/>
<gene>
    <name evidence="1" type="ORF">C1I93_20965</name>
</gene>
<sequence length="231" mass="25453">MLSFGPAAWDADAIVTKDWLRWHQDYDSPNSSLARRLHVVQRDLRRALVEAPYDERGARRLISICAGDGRDVLPVLAEHDGGRTVTALLIERDPTLSQRARTAAIGLGLPGIEVRTADAGATDTYSDSQPAHLLLACGVFGNIIFNDVRRTIAMLRTLVVADGIVIWTRGRTDDGHDPSHDVRACFAEHGFSEMSFTSPADARFRVGMHRLTAHPAAVRSMPPATQMFRFI</sequence>
<dbReference type="Proteomes" id="UP000248627">
    <property type="component" value="Unassembled WGS sequence"/>
</dbReference>
<organism evidence="1 2">
    <name type="scientific">Micromonospora endophytica</name>
    <dbReference type="NCBI Taxonomy" id="515350"/>
    <lineage>
        <taxon>Bacteria</taxon>
        <taxon>Bacillati</taxon>
        <taxon>Actinomycetota</taxon>
        <taxon>Actinomycetes</taxon>
        <taxon>Micromonosporales</taxon>
        <taxon>Micromonosporaceae</taxon>
        <taxon>Micromonospora</taxon>
    </lineage>
</organism>
<accession>A0A2W2BZZ9</accession>
<dbReference type="CDD" id="cd02440">
    <property type="entry name" value="AdoMet_MTases"/>
    <property type="match status" value="1"/>
</dbReference>
<evidence type="ECO:0000313" key="1">
    <source>
        <dbReference type="EMBL" id="PZF91712.1"/>
    </source>
</evidence>
<proteinExistence type="predicted"/>
<evidence type="ECO:0000313" key="2">
    <source>
        <dbReference type="Proteomes" id="UP000248627"/>
    </source>
</evidence>
<dbReference type="EMBL" id="POTX01000162">
    <property type="protein sequence ID" value="PZF91712.1"/>
    <property type="molecule type" value="Genomic_DNA"/>
</dbReference>
<name>A0A2W2BZZ9_9ACTN</name>
<protein>
    <submittedName>
        <fullName evidence="1">Uncharacterized protein</fullName>
    </submittedName>
</protein>
<dbReference type="RefSeq" id="WP_111245011.1">
    <property type="nucleotide sequence ID" value="NZ_AP023358.1"/>
</dbReference>